<dbReference type="PANTHER" id="PTHR46435:SF1">
    <property type="entry name" value="E3 UBIQUITIN-PROTEIN LIGASE HECTD4-RELATED"/>
    <property type="match status" value="1"/>
</dbReference>
<name>A0A833YVR8_9CHIR</name>
<dbReference type="AlphaFoldDB" id="A0A833YVR8"/>
<evidence type="ECO:0000313" key="1">
    <source>
        <dbReference type="EMBL" id="KAF6081377.1"/>
    </source>
</evidence>
<proteinExistence type="predicted"/>
<dbReference type="GO" id="GO:0042593">
    <property type="term" value="P:glucose homeostasis"/>
    <property type="evidence" value="ECO:0007669"/>
    <property type="project" value="TreeGrafter"/>
</dbReference>
<gene>
    <name evidence="1" type="ORF">HJG60_006173</name>
</gene>
<dbReference type="EMBL" id="JABVXQ010000013">
    <property type="protein sequence ID" value="KAF6081377.1"/>
    <property type="molecule type" value="Genomic_DNA"/>
</dbReference>
<dbReference type="PANTHER" id="PTHR46435">
    <property type="entry name" value="E3 UBIQUITIN-PROTEIN LIGASE HECTD4-RELATED"/>
    <property type="match status" value="1"/>
</dbReference>
<dbReference type="Proteomes" id="UP000664940">
    <property type="component" value="Unassembled WGS sequence"/>
</dbReference>
<accession>A0A833YVR8</accession>
<protein>
    <submittedName>
        <fullName evidence="1">HECT domain E3 ubiquitin protein ligase 4</fullName>
    </submittedName>
</protein>
<sequence>MDVSFLTEFPFCFPEEAITTNEVINQLLHHVGAMCIHQLNLLATNPNLPITSVLGKQHPIEAHHLSSICDIMEKAMVNGDTCIIRCILVVFQVVFKFFFSPQTERNRDIIRRSGLLLWQLLMAPKDQICPEIQKEVCLAISSGLNILYPGETEINNLLKLVLTEGKNYPLIVLELPFLFPLRKQLDIQDNRFFPSYL</sequence>
<dbReference type="InterPro" id="IPR043366">
    <property type="entry name" value="HECTD4"/>
</dbReference>
<organism evidence="1 2">
    <name type="scientific">Phyllostomus discolor</name>
    <name type="common">pale spear-nosed bat</name>
    <dbReference type="NCBI Taxonomy" id="89673"/>
    <lineage>
        <taxon>Eukaryota</taxon>
        <taxon>Metazoa</taxon>
        <taxon>Chordata</taxon>
        <taxon>Craniata</taxon>
        <taxon>Vertebrata</taxon>
        <taxon>Euteleostomi</taxon>
        <taxon>Mammalia</taxon>
        <taxon>Eutheria</taxon>
        <taxon>Laurasiatheria</taxon>
        <taxon>Chiroptera</taxon>
        <taxon>Yangochiroptera</taxon>
        <taxon>Phyllostomidae</taxon>
        <taxon>Phyllostominae</taxon>
        <taxon>Phyllostomus</taxon>
    </lineage>
</organism>
<reference evidence="1 2" key="1">
    <citation type="journal article" date="2020" name="Nature">
        <title>Six reference-quality genomes reveal evolution of bat adaptations.</title>
        <authorList>
            <person name="Jebb D."/>
            <person name="Huang Z."/>
            <person name="Pippel M."/>
            <person name="Hughes G.M."/>
            <person name="Lavrichenko K."/>
            <person name="Devanna P."/>
            <person name="Winkler S."/>
            <person name="Jermiin L.S."/>
            <person name="Skirmuntt E.C."/>
            <person name="Katzourakis A."/>
            <person name="Burkitt-Gray L."/>
            <person name="Ray D.A."/>
            <person name="Sullivan K.A.M."/>
            <person name="Roscito J.G."/>
            <person name="Kirilenko B.M."/>
            <person name="Davalos L.M."/>
            <person name="Corthals A.P."/>
            <person name="Power M.L."/>
            <person name="Jones G."/>
            <person name="Ransome R.D."/>
            <person name="Dechmann D.K.N."/>
            <person name="Locatelli A.G."/>
            <person name="Puechmaille S.J."/>
            <person name="Fedrigo O."/>
            <person name="Jarvis E.D."/>
            <person name="Hiller M."/>
            <person name="Vernes S.C."/>
            <person name="Myers E.W."/>
            <person name="Teeling E.C."/>
        </authorList>
    </citation>
    <scope>NUCLEOTIDE SEQUENCE [LARGE SCALE GENOMIC DNA]</scope>
    <source>
        <strain evidence="1">Bat1K_MPI-CBG_1</strain>
    </source>
</reference>
<comment type="caution">
    <text evidence="1">The sequence shown here is derived from an EMBL/GenBank/DDBJ whole genome shotgun (WGS) entry which is preliminary data.</text>
</comment>
<evidence type="ECO:0000313" key="2">
    <source>
        <dbReference type="Proteomes" id="UP000664940"/>
    </source>
</evidence>